<comment type="subcellular location">
    <subcellularLocation>
        <location evidence="1">Cell envelope</location>
    </subcellularLocation>
</comment>
<feature type="coiled-coil region" evidence="4">
    <location>
        <begin position="122"/>
        <end position="244"/>
    </location>
</feature>
<gene>
    <name evidence="7" type="ORF">ACFQ2N_00605</name>
</gene>
<keyword evidence="5" id="KW-0472">Membrane</keyword>
<evidence type="ECO:0000256" key="1">
    <source>
        <dbReference type="ARBA" id="ARBA00004196"/>
    </source>
</evidence>
<evidence type="ECO:0000256" key="4">
    <source>
        <dbReference type="SAM" id="Coils"/>
    </source>
</evidence>
<dbReference type="EMBL" id="JBHTKN010000001">
    <property type="protein sequence ID" value="MFD1040848.1"/>
    <property type="molecule type" value="Genomic_DNA"/>
</dbReference>
<dbReference type="InterPro" id="IPR058647">
    <property type="entry name" value="BSH_CzcB-like"/>
</dbReference>
<evidence type="ECO:0000313" key="8">
    <source>
        <dbReference type="Proteomes" id="UP001597033"/>
    </source>
</evidence>
<evidence type="ECO:0000259" key="6">
    <source>
        <dbReference type="Pfam" id="PF25973"/>
    </source>
</evidence>
<dbReference type="RefSeq" id="WP_162376299.1">
    <property type="nucleotide sequence ID" value="NZ_JBHTKN010000001.1"/>
</dbReference>
<evidence type="ECO:0000313" key="7">
    <source>
        <dbReference type="EMBL" id="MFD1040848.1"/>
    </source>
</evidence>
<keyword evidence="5" id="KW-0812">Transmembrane</keyword>
<evidence type="ECO:0000256" key="2">
    <source>
        <dbReference type="ARBA" id="ARBA00009477"/>
    </source>
</evidence>
<dbReference type="Proteomes" id="UP001597033">
    <property type="component" value="Unassembled WGS sequence"/>
</dbReference>
<keyword evidence="5" id="KW-1133">Transmembrane helix</keyword>
<dbReference type="PANTHER" id="PTHR32347">
    <property type="entry name" value="EFFLUX SYSTEM COMPONENT YKNX-RELATED"/>
    <property type="match status" value="1"/>
</dbReference>
<keyword evidence="3 4" id="KW-0175">Coiled coil</keyword>
<keyword evidence="8" id="KW-1185">Reference proteome</keyword>
<proteinExistence type="inferred from homology"/>
<feature type="domain" description="CzcB-like barrel-sandwich hybrid" evidence="6">
    <location>
        <begin position="89"/>
        <end position="273"/>
    </location>
</feature>
<dbReference type="PANTHER" id="PTHR32347:SF14">
    <property type="entry name" value="EFFLUX SYSTEM COMPONENT YKNX-RELATED"/>
    <property type="match status" value="1"/>
</dbReference>
<dbReference type="InterPro" id="IPR050465">
    <property type="entry name" value="UPF0194_transport"/>
</dbReference>
<dbReference type="SUPFAM" id="SSF111369">
    <property type="entry name" value="HlyD-like secretion proteins"/>
    <property type="match status" value="1"/>
</dbReference>
<feature type="transmembrane region" description="Helical" evidence="5">
    <location>
        <begin position="25"/>
        <end position="49"/>
    </location>
</feature>
<dbReference type="Gene3D" id="2.40.50.100">
    <property type="match status" value="2"/>
</dbReference>
<name>A0ABW3LRU8_9GAMM</name>
<sequence length="424" mass="45514">MIPDTSAQDRPLSAARPERPAWRRWLWPAVAAVPVLALLAWVVAGWGAGSRSYDASRIRIAEVTRGDLVRDISADGRVITANSPTLYAIAGGTVSLKVVAGDAVKQGQVLAVIDSPELRSKLVQEESTLASMEAEASRAQLDAQIAQLNARRALDQAEIDHTAAQRDLERYERGHAGGAVSNIELASARDELKKADIGLQTARRDAGLQGQGAALDARNKRLLADRQKAVAAELQRQVEALTLRAPFDGQVGQVQISQGTNVAINAPILSVVDLSEFEVEIRVPESFARDLGIGVPAQVTSQGRPFPAKVSAVSPEVVNGEVTARLRFDEGQQPPGLRQNQRLSARIVLDTRKDVLMVERGPFVEQEGGRFAWVVEGRSAVRRPVQTGVSSLGYVEIVSGAKEGDRIVVSGSDQFGDAERVAVN</sequence>
<evidence type="ECO:0000256" key="3">
    <source>
        <dbReference type="ARBA" id="ARBA00023054"/>
    </source>
</evidence>
<dbReference type="Gene3D" id="1.10.287.470">
    <property type="entry name" value="Helix hairpin bin"/>
    <property type="match status" value="1"/>
</dbReference>
<comment type="caution">
    <text evidence="7">The sequence shown here is derived from an EMBL/GenBank/DDBJ whole genome shotgun (WGS) entry which is preliminary data.</text>
</comment>
<evidence type="ECO:0000256" key="5">
    <source>
        <dbReference type="SAM" id="Phobius"/>
    </source>
</evidence>
<protein>
    <submittedName>
        <fullName evidence="7">Efflux RND transporter periplasmic adaptor subunit</fullName>
    </submittedName>
</protein>
<organism evidence="7 8">
    <name type="scientific">Pseudoxanthomonas kaohsiungensis</name>
    <dbReference type="NCBI Taxonomy" id="283923"/>
    <lineage>
        <taxon>Bacteria</taxon>
        <taxon>Pseudomonadati</taxon>
        <taxon>Pseudomonadota</taxon>
        <taxon>Gammaproteobacteria</taxon>
        <taxon>Lysobacterales</taxon>
        <taxon>Lysobacteraceae</taxon>
        <taxon>Pseudoxanthomonas</taxon>
    </lineage>
</organism>
<reference evidence="8" key="1">
    <citation type="journal article" date="2019" name="Int. J. Syst. Evol. Microbiol.">
        <title>The Global Catalogue of Microorganisms (GCM) 10K type strain sequencing project: providing services to taxonomists for standard genome sequencing and annotation.</title>
        <authorList>
            <consortium name="The Broad Institute Genomics Platform"/>
            <consortium name="The Broad Institute Genome Sequencing Center for Infectious Disease"/>
            <person name="Wu L."/>
            <person name="Ma J."/>
        </authorList>
    </citation>
    <scope>NUCLEOTIDE SEQUENCE [LARGE SCALE GENOMIC DNA]</scope>
    <source>
        <strain evidence="8">CCUG 55854</strain>
    </source>
</reference>
<dbReference type="Pfam" id="PF25973">
    <property type="entry name" value="BSH_CzcB"/>
    <property type="match status" value="1"/>
</dbReference>
<accession>A0ABW3LRU8</accession>
<dbReference type="Gene3D" id="2.40.420.20">
    <property type="match status" value="1"/>
</dbReference>
<comment type="similarity">
    <text evidence="2">Belongs to the membrane fusion protein (MFP) (TC 8.A.1) family.</text>
</comment>
<dbReference type="InterPro" id="IPR006143">
    <property type="entry name" value="RND_pump_MFP"/>
</dbReference>
<dbReference type="NCBIfam" id="TIGR01730">
    <property type="entry name" value="RND_mfp"/>
    <property type="match status" value="1"/>
</dbReference>